<dbReference type="SUPFAM" id="SSF52172">
    <property type="entry name" value="CheY-like"/>
    <property type="match status" value="1"/>
</dbReference>
<evidence type="ECO:0000256" key="1">
    <source>
        <dbReference type="ARBA" id="ARBA00022553"/>
    </source>
</evidence>
<evidence type="ECO:0000259" key="9">
    <source>
        <dbReference type="PROSITE" id="PS50110"/>
    </source>
</evidence>
<keyword evidence="5" id="KW-0804">Transcription</keyword>
<dbReference type="PROSITE" id="PS51755">
    <property type="entry name" value="OMPR_PHOB"/>
    <property type="match status" value="1"/>
</dbReference>
<evidence type="ECO:0000313" key="11">
    <source>
        <dbReference type="EMBL" id="KIQ03958.1"/>
    </source>
</evidence>
<dbReference type="GO" id="GO:0000156">
    <property type="term" value="F:phosphorelay response regulator activity"/>
    <property type="evidence" value="ECO:0007669"/>
    <property type="project" value="TreeGrafter"/>
</dbReference>
<dbReference type="Proteomes" id="UP000035017">
    <property type="component" value="Unassembled WGS sequence"/>
</dbReference>
<feature type="domain" description="OmpR/PhoB-type" evidence="10">
    <location>
        <begin position="135"/>
        <end position="234"/>
    </location>
</feature>
<dbReference type="PANTHER" id="PTHR48111:SF22">
    <property type="entry name" value="REGULATOR OF RPOS"/>
    <property type="match status" value="1"/>
</dbReference>
<dbReference type="PROSITE" id="PS50110">
    <property type="entry name" value="RESPONSE_REGULATORY"/>
    <property type="match status" value="1"/>
</dbReference>
<dbReference type="PANTHER" id="PTHR48111">
    <property type="entry name" value="REGULATOR OF RPOS"/>
    <property type="match status" value="1"/>
</dbReference>
<proteinExistence type="predicted"/>
<feature type="modified residue" description="4-aspartylphosphate" evidence="7">
    <location>
        <position position="59"/>
    </location>
</feature>
<keyword evidence="3" id="KW-0805">Transcription regulation</keyword>
<dbReference type="EMBL" id="JXQV01000005">
    <property type="protein sequence ID" value="KIQ03958.1"/>
    <property type="molecule type" value="Genomic_DNA"/>
</dbReference>
<dbReference type="GO" id="GO:0005829">
    <property type="term" value="C:cytosol"/>
    <property type="evidence" value="ECO:0007669"/>
    <property type="project" value="TreeGrafter"/>
</dbReference>
<keyword evidence="2" id="KW-0902">Two-component regulatory system</keyword>
<dbReference type="AlphaFoldDB" id="A0A0D0L2L8"/>
<dbReference type="GO" id="GO:0000976">
    <property type="term" value="F:transcription cis-regulatory region binding"/>
    <property type="evidence" value="ECO:0007669"/>
    <property type="project" value="TreeGrafter"/>
</dbReference>
<dbReference type="Pfam" id="PF00486">
    <property type="entry name" value="Trans_reg_C"/>
    <property type="match status" value="1"/>
</dbReference>
<gene>
    <name evidence="11" type="ORF">RU07_04600</name>
</gene>
<dbReference type="InterPro" id="IPR001789">
    <property type="entry name" value="Sig_transdc_resp-reg_receiver"/>
</dbReference>
<keyword evidence="1 7" id="KW-0597">Phosphoprotein</keyword>
<keyword evidence="4 8" id="KW-0238">DNA-binding</keyword>
<dbReference type="InterPro" id="IPR011006">
    <property type="entry name" value="CheY-like_superfamily"/>
</dbReference>
<reference evidence="11 12" key="1">
    <citation type="submission" date="2014-12" db="EMBL/GenBank/DDBJ databases">
        <title>16Stimator: statistical estimation of ribosomal gene copy numbers from draft genome assemblies.</title>
        <authorList>
            <person name="Perisin M.A."/>
            <person name="Vetter M."/>
            <person name="Gilbert J.A."/>
            <person name="Bergelson J."/>
        </authorList>
    </citation>
    <scope>NUCLEOTIDE SEQUENCE [LARGE SCALE GENOMIC DNA]</scope>
    <source>
        <strain evidence="11 12">MEJ076</strain>
    </source>
</reference>
<dbReference type="SMART" id="SM00862">
    <property type="entry name" value="Trans_reg_C"/>
    <property type="match status" value="1"/>
</dbReference>
<protein>
    <recommendedName>
        <fullName evidence="6">Cell cycle response regulator CtrA</fullName>
    </recommendedName>
</protein>
<sequence length="236" mass="26152">MNILVIEDDPRVADFLERGLRAEGYSVTVARDGPDGIEKAHDLWHEWRSTGSNGAILLDVMLPIINGSDVCQTLRASGISAPILMLTALGSVNDRISGLRMGADDYLVKPFSFEELLARIEALMRRPVDMRPLETKILCVGPLELDRESMRVTVEGSEISMTAKELALLELFMSTPGRVLSRERILANIWGAGEDPLTNVVDVYVRRLRAKIDRPSDSSSCITTVRGIGYRLEQGR</sequence>
<comment type="caution">
    <text evidence="11">The sequence shown here is derived from an EMBL/GenBank/DDBJ whole genome shotgun (WGS) entry which is preliminary data.</text>
</comment>
<dbReference type="GO" id="GO:0032993">
    <property type="term" value="C:protein-DNA complex"/>
    <property type="evidence" value="ECO:0007669"/>
    <property type="project" value="TreeGrafter"/>
</dbReference>
<evidence type="ECO:0000256" key="8">
    <source>
        <dbReference type="PROSITE-ProRule" id="PRU01091"/>
    </source>
</evidence>
<evidence type="ECO:0000256" key="3">
    <source>
        <dbReference type="ARBA" id="ARBA00023015"/>
    </source>
</evidence>
<evidence type="ECO:0000256" key="2">
    <source>
        <dbReference type="ARBA" id="ARBA00023012"/>
    </source>
</evidence>
<evidence type="ECO:0000256" key="6">
    <source>
        <dbReference type="ARBA" id="ARBA00040524"/>
    </source>
</evidence>
<feature type="domain" description="Response regulatory" evidence="9">
    <location>
        <begin position="2"/>
        <end position="124"/>
    </location>
</feature>
<evidence type="ECO:0000256" key="7">
    <source>
        <dbReference type="PROSITE-ProRule" id="PRU00169"/>
    </source>
</evidence>
<dbReference type="InterPro" id="IPR001867">
    <property type="entry name" value="OmpR/PhoB-type_DNA-bd"/>
</dbReference>
<evidence type="ECO:0000256" key="4">
    <source>
        <dbReference type="ARBA" id="ARBA00023125"/>
    </source>
</evidence>
<name>A0A0D0L2L8_AGRTU</name>
<evidence type="ECO:0000313" key="12">
    <source>
        <dbReference type="Proteomes" id="UP000035017"/>
    </source>
</evidence>
<dbReference type="SMART" id="SM00448">
    <property type="entry name" value="REC"/>
    <property type="match status" value="1"/>
</dbReference>
<evidence type="ECO:0000256" key="5">
    <source>
        <dbReference type="ARBA" id="ARBA00023163"/>
    </source>
</evidence>
<dbReference type="GO" id="GO:0006355">
    <property type="term" value="P:regulation of DNA-templated transcription"/>
    <property type="evidence" value="ECO:0007669"/>
    <property type="project" value="InterPro"/>
</dbReference>
<accession>A0A0D0L2L8</accession>
<dbReference type="Gene3D" id="3.40.50.2300">
    <property type="match status" value="1"/>
</dbReference>
<organism evidence="11 12">
    <name type="scientific">Agrobacterium tumefaciens</name>
    <dbReference type="NCBI Taxonomy" id="358"/>
    <lineage>
        <taxon>Bacteria</taxon>
        <taxon>Pseudomonadati</taxon>
        <taxon>Pseudomonadota</taxon>
        <taxon>Alphaproteobacteria</taxon>
        <taxon>Hyphomicrobiales</taxon>
        <taxon>Rhizobiaceae</taxon>
        <taxon>Rhizobium/Agrobacterium group</taxon>
        <taxon>Agrobacterium</taxon>
        <taxon>Agrobacterium tumefaciens complex</taxon>
    </lineage>
</organism>
<dbReference type="CDD" id="cd00383">
    <property type="entry name" value="trans_reg_C"/>
    <property type="match status" value="1"/>
</dbReference>
<feature type="DNA-binding region" description="OmpR/PhoB-type" evidence="8">
    <location>
        <begin position="135"/>
        <end position="234"/>
    </location>
</feature>
<dbReference type="Gene3D" id="6.10.250.690">
    <property type="match status" value="1"/>
</dbReference>
<dbReference type="FunFam" id="1.10.10.10:FF:000005">
    <property type="entry name" value="Two-component system response regulator"/>
    <property type="match status" value="1"/>
</dbReference>
<dbReference type="Gene3D" id="1.10.10.10">
    <property type="entry name" value="Winged helix-like DNA-binding domain superfamily/Winged helix DNA-binding domain"/>
    <property type="match status" value="1"/>
</dbReference>
<dbReference type="Pfam" id="PF00072">
    <property type="entry name" value="Response_reg"/>
    <property type="match status" value="1"/>
</dbReference>
<dbReference type="OrthoDB" id="9802426at2"/>
<evidence type="ECO:0000259" key="10">
    <source>
        <dbReference type="PROSITE" id="PS51755"/>
    </source>
</evidence>
<dbReference type="InterPro" id="IPR039420">
    <property type="entry name" value="WalR-like"/>
</dbReference>
<dbReference type="InterPro" id="IPR036388">
    <property type="entry name" value="WH-like_DNA-bd_sf"/>
</dbReference>